<organism evidence="1 2">
    <name type="scientific">Blepharisma stoltei</name>
    <dbReference type="NCBI Taxonomy" id="1481888"/>
    <lineage>
        <taxon>Eukaryota</taxon>
        <taxon>Sar</taxon>
        <taxon>Alveolata</taxon>
        <taxon>Ciliophora</taxon>
        <taxon>Postciliodesmatophora</taxon>
        <taxon>Heterotrichea</taxon>
        <taxon>Heterotrichida</taxon>
        <taxon>Blepharismidae</taxon>
        <taxon>Blepharisma</taxon>
    </lineage>
</organism>
<evidence type="ECO:0000313" key="2">
    <source>
        <dbReference type="Proteomes" id="UP001162131"/>
    </source>
</evidence>
<reference evidence="1" key="1">
    <citation type="submission" date="2021-09" db="EMBL/GenBank/DDBJ databases">
        <authorList>
            <consortium name="AG Swart"/>
            <person name="Singh M."/>
            <person name="Singh A."/>
            <person name="Seah K."/>
            <person name="Emmerich C."/>
        </authorList>
    </citation>
    <scope>NUCLEOTIDE SEQUENCE</scope>
    <source>
        <strain evidence="1">ATCC30299</strain>
    </source>
</reference>
<proteinExistence type="predicted"/>
<gene>
    <name evidence="1" type="ORF">BSTOLATCC_MIC6586</name>
</gene>
<accession>A0AAU9IAY4</accession>
<dbReference type="Proteomes" id="UP001162131">
    <property type="component" value="Unassembled WGS sequence"/>
</dbReference>
<comment type="caution">
    <text evidence="1">The sequence shown here is derived from an EMBL/GenBank/DDBJ whole genome shotgun (WGS) entry which is preliminary data.</text>
</comment>
<dbReference type="EMBL" id="CAJZBQ010000006">
    <property type="protein sequence ID" value="CAG9312483.1"/>
    <property type="molecule type" value="Genomic_DNA"/>
</dbReference>
<name>A0AAU9IAY4_9CILI</name>
<protein>
    <submittedName>
        <fullName evidence="1">Uncharacterized protein</fullName>
    </submittedName>
</protein>
<dbReference type="AlphaFoldDB" id="A0AAU9IAY4"/>
<sequence>MESKDHTIKELSRILGSRKTLYDYFKGRQHFLLPDYKIISLDYLYKLMSGEKLALSLSDVKSCLSSDKISLSRERMQKYCLSHEIINKYMPETPVDKDFIIKVIAALDNEYYNKIFEMSKSKYMSKEKNMRRLRQIKVIKLCPEFGRILFLIPNMVKSDEYTIAPTIDEIDNDTFQSPEENLTDDMKRKE</sequence>
<evidence type="ECO:0000313" key="1">
    <source>
        <dbReference type="EMBL" id="CAG9312483.1"/>
    </source>
</evidence>
<keyword evidence="2" id="KW-1185">Reference proteome</keyword>